<gene>
    <name evidence="1" type="ORF">DOK78_001702</name>
</gene>
<accession>A0ABZ2SSD9</accession>
<organism evidence="1 2">
    <name type="scientific">Candidatus Enterococcus lowellii</name>
    <dbReference type="NCBI Taxonomy" id="2230877"/>
    <lineage>
        <taxon>Bacteria</taxon>
        <taxon>Bacillati</taxon>
        <taxon>Bacillota</taxon>
        <taxon>Bacilli</taxon>
        <taxon>Lactobacillales</taxon>
        <taxon>Enterococcaceae</taxon>
        <taxon>Enterococcus</taxon>
    </lineage>
</organism>
<name>A0ABZ2SSD9_9ENTE</name>
<protein>
    <submittedName>
        <fullName evidence="1">Uncharacterized protein</fullName>
    </submittedName>
</protein>
<dbReference type="RefSeq" id="WP_207940764.1">
    <property type="nucleotide sequence ID" value="NZ_CP147251.1"/>
</dbReference>
<dbReference type="EMBL" id="CP147251">
    <property type="protein sequence ID" value="WYJ77064.1"/>
    <property type="molecule type" value="Genomic_DNA"/>
</dbReference>
<proteinExistence type="predicted"/>
<reference evidence="1 2" key="2">
    <citation type="submission" date="2024-03" db="EMBL/GenBank/DDBJ databases">
        <title>The Genome Sequence of Enterococcus sp. DIV2402.</title>
        <authorList>
            <consortium name="The Broad Institute Genomics Platform"/>
            <consortium name="The Broad Institute Microbial Omics Core"/>
            <consortium name="The Broad Institute Genomic Center for Infectious Diseases"/>
            <person name="Earl A."/>
            <person name="Manson A."/>
            <person name="Gilmore M."/>
            <person name="Schwartman J."/>
            <person name="Shea T."/>
            <person name="Abouelleil A."/>
            <person name="Cao P."/>
            <person name="Chapman S."/>
            <person name="Cusick C."/>
            <person name="Young S."/>
            <person name="Neafsey D."/>
            <person name="Nusbaum C."/>
            <person name="Birren B."/>
        </authorList>
    </citation>
    <scope>NUCLEOTIDE SEQUENCE [LARGE SCALE GENOMIC DNA]</scope>
    <source>
        <strain evidence="1 2">DIV2402</strain>
    </source>
</reference>
<evidence type="ECO:0000313" key="2">
    <source>
        <dbReference type="Proteomes" id="UP000664701"/>
    </source>
</evidence>
<evidence type="ECO:0000313" key="1">
    <source>
        <dbReference type="EMBL" id="WYJ77064.1"/>
    </source>
</evidence>
<dbReference type="Proteomes" id="UP000664701">
    <property type="component" value="Chromosome"/>
</dbReference>
<reference evidence="1 2" key="1">
    <citation type="submission" date="2021-03" db="EMBL/GenBank/DDBJ databases">
        <authorList>
            <person name="Gilmore M.S."/>
            <person name="Schwartzman J."/>
            <person name="Van Tyne D."/>
            <person name="Martin M."/>
            <person name="Earl A.M."/>
            <person name="Manson A.L."/>
            <person name="Straub T."/>
            <person name="Salamzade R."/>
            <person name="Saavedra J."/>
            <person name="Lebreton F."/>
            <person name="Prichula J."/>
            <person name="Schaufler K."/>
            <person name="Gaca A."/>
            <person name="Sgardioli B."/>
            <person name="Wagenaar J."/>
            <person name="Strong T."/>
        </authorList>
    </citation>
    <scope>NUCLEOTIDE SEQUENCE [LARGE SCALE GENOMIC DNA]</scope>
    <source>
        <strain evidence="1 2">DIV2402</strain>
    </source>
</reference>
<sequence length="94" mass="10743">MSEVQAMTFKELKEIVQQLENANVSDETKVMLDTGWDSLQEILPQSIQMKEARSFKVQDVLTEEFFGGYALIEKAEKMNADGPIEQVIVIENLY</sequence>
<keyword evidence="2" id="KW-1185">Reference proteome</keyword>